<keyword evidence="4 5" id="KW-0472">Membrane</keyword>
<dbReference type="PANTHER" id="PTHR42727">
    <property type="entry name" value="PHOSPHATE TRANSPORT SYSTEM PERMEASE PROTEIN"/>
    <property type="match status" value="1"/>
</dbReference>
<name>A0A3B1AGA9_9ZZZZ</name>
<dbReference type="Gene3D" id="2.130.10.10">
    <property type="entry name" value="YVTN repeat-like/Quinoprotein amine dehydrogenase"/>
    <property type="match status" value="1"/>
</dbReference>
<feature type="transmembrane region" description="Helical" evidence="5">
    <location>
        <begin position="457"/>
        <end position="480"/>
    </location>
</feature>
<comment type="subcellular location">
    <subcellularLocation>
        <location evidence="1">Membrane</location>
        <topology evidence="1">Multi-pass membrane protein</topology>
    </subcellularLocation>
</comment>
<protein>
    <submittedName>
        <fullName evidence="7">Phosphate transport system permease protein PstC (TC 3.A.1.7.1)</fullName>
    </submittedName>
</protein>
<feature type="transmembrane region" description="Helical" evidence="5">
    <location>
        <begin position="555"/>
        <end position="574"/>
    </location>
</feature>
<dbReference type="AlphaFoldDB" id="A0A3B1AGA9"/>
<dbReference type="CDD" id="cd06261">
    <property type="entry name" value="TM_PBP2"/>
    <property type="match status" value="1"/>
</dbReference>
<feature type="transmembrane region" description="Helical" evidence="5">
    <location>
        <begin position="492"/>
        <end position="513"/>
    </location>
</feature>
<sequence>MQLLNRLNFSNLSRSQIRTFKDKLTAFNMAVGGIGVIIAILLIFFYLVYIVYPLFKSANISEISQFPTNTQYGQILHLAVEEQNKIAVQYTNEGYALFFNTHTGKKIKQVSLLANHKAKVTSFKISQLVNNTVILGLSNGRAIIAKHNFKISYPDDKMHIEPEIIYPAGKNSILIDKKKQPLVDIAYQQNDEQAKIIALTKDGRLLMALLQKESSSLLEEDDEETPASFTQTIIDLPQIQGAQSILIEYQQRIAYIAKKSGEVTVIDINESDNINVIEKVNLLKDNQTLTSFSFLTGGISILVGNSNGNIAQWFPVNTDNIPQLTFIRSFNKQQNSIVAIETEQRRKGFVSATRDGQIAIFNSTAKREVLNIVIPETSIQHITLSPRADLLITANDKKITTWHIENEHPEMSWAILWEQIWYESYTEPEYIWQSSSADNDFEPKYSFMPLAFGTLKAAFYAMLFAIPLALMGAIYTAYFMAPKMRAVVKPTIEIMEALPTVILGFLAGLWLAPFLEKNLVGVFSLLIIMPIGILLFSFAWQALPKKIRMQVPDGWHAALLIPVIFFLGWAALSLSPQLENIFFDGNIQLWLKESLGMDFDQRNSLVVGIAMGVAVIPTIFSIAEDAIFSVPKHLTFGSLALGATPWQTLMRVVILTASPGIFSAVMIGMGRAVGETMIVLMATGNTPVMDFSIFQGMRTLSANIAVEMPEAEVASTHYRILFLAALVLFLFTFIFNTAAEIIRHRLRKKYSSL</sequence>
<dbReference type="InterPro" id="IPR015943">
    <property type="entry name" value="WD40/YVTN_repeat-like_dom_sf"/>
</dbReference>
<feature type="transmembrane region" description="Helical" evidence="5">
    <location>
        <begin position="519"/>
        <end position="543"/>
    </location>
</feature>
<feature type="transmembrane region" description="Helical" evidence="5">
    <location>
        <begin position="718"/>
        <end position="739"/>
    </location>
</feature>
<organism evidence="7">
    <name type="scientific">hydrothermal vent metagenome</name>
    <dbReference type="NCBI Taxonomy" id="652676"/>
    <lineage>
        <taxon>unclassified sequences</taxon>
        <taxon>metagenomes</taxon>
        <taxon>ecological metagenomes</taxon>
    </lineage>
</organism>
<dbReference type="InterPro" id="IPR000515">
    <property type="entry name" value="MetI-like"/>
</dbReference>
<dbReference type="EMBL" id="UOFT01000056">
    <property type="protein sequence ID" value="VAW97319.1"/>
    <property type="molecule type" value="Genomic_DNA"/>
</dbReference>
<dbReference type="GO" id="GO:0055085">
    <property type="term" value="P:transmembrane transport"/>
    <property type="evidence" value="ECO:0007669"/>
    <property type="project" value="InterPro"/>
</dbReference>
<evidence type="ECO:0000256" key="4">
    <source>
        <dbReference type="ARBA" id="ARBA00023136"/>
    </source>
</evidence>
<dbReference type="PROSITE" id="PS50928">
    <property type="entry name" value="ABC_TM1"/>
    <property type="match status" value="1"/>
</dbReference>
<proteinExistence type="predicted"/>
<feature type="transmembrane region" description="Helical" evidence="5">
    <location>
        <begin position="649"/>
        <end position="669"/>
    </location>
</feature>
<dbReference type="GO" id="GO:0016020">
    <property type="term" value="C:membrane"/>
    <property type="evidence" value="ECO:0007669"/>
    <property type="project" value="UniProtKB-SubCell"/>
</dbReference>
<dbReference type="InterPro" id="IPR036322">
    <property type="entry name" value="WD40_repeat_dom_sf"/>
</dbReference>
<gene>
    <name evidence="7" type="ORF">MNBD_GAMMA23-1818</name>
</gene>
<evidence type="ECO:0000259" key="6">
    <source>
        <dbReference type="PROSITE" id="PS50928"/>
    </source>
</evidence>
<evidence type="ECO:0000256" key="1">
    <source>
        <dbReference type="ARBA" id="ARBA00004141"/>
    </source>
</evidence>
<dbReference type="SUPFAM" id="SSF161098">
    <property type="entry name" value="MetI-like"/>
    <property type="match status" value="1"/>
</dbReference>
<dbReference type="Gene3D" id="1.10.3720.10">
    <property type="entry name" value="MetI-like"/>
    <property type="match status" value="2"/>
</dbReference>
<keyword evidence="2 5" id="KW-0812">Transmembrane</keyword>
<evidence type="ECO:0000256" key="3">
    <source>
        <dbReference type="ARBA" id="ARBA00022989"/>
    </source>
</evidence>
<dbReference type="SUPFAM" id="SSF50978">
    <property type="entry name" value="WD40 repeat-like"/>
    <property type="match status" value="1"/>
</dbReference>
<accession>A0A3B1AGA9</accession>
<evidence type="ECO:0000256" key="2">
    <source>
        <dbReference type="ARBA" id="ARBA00022692"/>
    </source>
</evidence>
<dbReference type="InterPro" id="IPR035906">
    <property type="entry name" value="MetI-like_sf"/>
</dbReference>
<feature type="transmembrane region" description="Helical" evidence="5">
    <location>
        <begin position="605"/>
        <end position="628"/>
    </location>
</feature>
<reference evidence="7" key="1">
    <citation type="submission" date="2018-06" db="EMBL/GenBank/DDBJ databases">
        <authorList>
            <person name="Zhirakovskaya E."/>
        </authorList>
    </citation>
    <scope>NUCLEOTIDE SEQUENCE</scope>
</reference>
<feature type="domain" description="ABC transmembrane type-1" evidence="6">
    <location>
        <begin position="451"/>
        <end position="739"/>
    </location>
</feature>
<dbReference type="PANTHER" id="PTHR42727:SF1">
    <property type="entry name" value="PHOSPHATE TRANSPORT SYSTEM PERMEASE"/>
    <property type="match status" value="1"/>
</dbReference>
<evidence type="ECO:0000313" key="7">
    <source>
        <dbReference type="EMBL" id="VAW97319.1"/>
    </source>
</evidence>
<evidence type="ECO:0000256" key="5">
    <source>
        <dbReference type="SAM" id="Phobius"/>
    </source>
</evidence>
<feature type="transmembrane region" description="Helical" evidence="5">
    <location>
        <begin position="24"/>
        <end position="52"/>
    </location>
</feature>
<keyword evidence="3 5" id="KW-1133">Transmembrane helix</keyword>